<dbReference type="AlphaFoldDB" id="A0A345C308"/>
<proteinExistence type="predicted"/>
<organism evidence="1 2">
    <name type="scientific">Salicibibacter kimchii</name>
    <dbReference type="NCBI Taxonomy" id="2099786"/>
    <lineage>
        <taxon>Bacteria</taxon>
        <taxon>Bacillati</taxon>
        <taxon>Bacillota</taxon>
        <taxon>Bacilli</taxon>
        <taxon>Bacillales</taxon>
        <taxon>Bacillaceae</taxon>
        <taxon>Salicibibacter</taxon>
    </lineage>
</organism>
<protein>
    <submittedName>
        <fullName evidence="1">Uncharacterized protein</fullName>
    </submittedName>
</protein>
<dbReference type="KEGG" id="rue:DT065_17410"/>
<gene>
    <name evidence="1" type="ORF">DT065_17410</name>
</gene>
<accession>A0A345C308</accession>
<name>A0A345C308_9BACI</name>
<dbReference type="Proteomes" id="UP000252100">
    <property type="component" value="Chromosome"/>
</dbReference>
<reference evidence="1 2" key="1">
    <citation type="journal article" date="2018" name="J. Microbiol.">
        <title>Salicibibacter kimchii gen. nov., sp. nov., a moderately halophilic and alkalitolerant bacterium in the family Bacillaceae, isolated from kimchi.</title>
        <authorList>
            <person name="Jang J.Y."/>
            <person name="Oh Y.J."/>
            <person name="Lim S.K."/>
            <person name="Park H.K."/>
            <person name="Lee C."/>
            <person name="Kim J.Y."/>
            <person name="Lee M.A."/>
            <person name="Choi H.J."/>
        </authorList>
    </citation>
    <scope>NUCLEOTIDE SEQUENCE [LARGE SCALE GENOMIC DNA]</scope>
    <source>
        <strain evidence="1 2">NKC1-1</strain>
    </source>
</reference>
<dbReference type="EMBL" id="CP031092">
    <property type="protein sequence ID" value="AXF57589.1"/>
    <property type="molecule type" value="Genomic_DNA"/>
</dbReference>
<sequence>MLGSRSKHGNVPDPSIHLVPFHCFSTIQSLLSRNLLDAFLCSVRFLDQYLVRHTKMFEGSTTTSMARSAPALRASPTPYRLSVENAAIFSHKIPFRTRASNVYIIRATIPGDFLIGSMMTNQHAEYMFVHLLLCFERIGKEFLVRCTSIARINSFNNHHNSHFLRLLVKGFRGAVDRRSIVESLVSSDKRKGGIPA</sequence>
<evidence type="ECO:0000313" key="2">
    <source>
        <dbReference type="Proteomes" id="UP000252100"/>
    </source>
</evidence>
<evidence type="ECO:0000313" key="1">
    <source>
        <dbReference type="EMBL" id="AXF57589.1"/>
    </source>
</evidence>
<keyword evidence="2" id="KW-1185">Reference proteome</keyword>